<accession>A0A9X1WHQ1</accession>
<dbReference type="GO" id="GO:0016042">
    <property type="term" value="P:lipid catabolic process"/>
    <property type="evidence" value="ECO:0007669"/>
    <property type="project" value="InterPro"/>
</dbReference>
<dbReference type="EMBL" id="JALIEA010000011">
    <property type="protein sequence ID" value="MCJ7857797.1"/>
    <property type="molecule type" value="Genomic_DNA"/>
</dbReference>
<dbReference type="InterPro" id="IPR002918">
    <property type="entry name" value="Lipase_EstA/Esterase_EstB"/>
</dbReference>
<protein>
    <submittedName>
        <fullName evidence="1">Lipase family protein</fullName>
    </submittedName>
</protein>
<keyword evidence="2" id="KW-1185">Reference proteome</keyword>
<organism evidence="1 2">
    <name type="scientific">Corynebacterium kalidii</name>
    <dbReference type="NCBI Taxonomy" id="2931982"/>
    <lineage>
        <taxon>Bacteria</taxon>
        <taxon>Bacillati</taxon>
        <taxon>Actinomycetota</taxon>
        <taxon>Actinomycetes</taxon>
        <taxon>Mycobacteriales</taxon>
        <taxon>Corynebacteriaceae</taxon>
        <taxon>Corynebacterium</taxon>
    </lineage>
</organism>
<evidence type="ECO:0000313" key="1">
    <source>
        <dbReference type="EMBL" id="MCJ7857797.1"/>
    </source>
</evidence>
<dbReference type="Pfam" id="PF01674">
    <property type="entry name" value="Lipase_2"/>
    <property type="match status" value="1"/>
</dbReference>
<name>A0A9X1WHQ1_9CORY</name>
<proteinExistence type="predicted"/>
<dbReference type="SUPFAM" id="SSF53474">
    <property type="entry name" value="alpha/beta-Hydrolases"/>
    <property type="match status" value="1"/>
</dbReference>
<dbReference type="InterPro" id="IPR029058">
    <property type="entry name" value="AB_hydrolase_fold"/>
</dbReference>
<evidence type="ECO:0000313" key="2">
    <source>
        <dbReference type="Proteomes" id="UP001139207"/>
    </source>
</evidence>
<reference evidence="1" key="1">
    <citation type="submission" date="2022-04" db="EMBL/GenBank/DDBJ databases">
        <title>Corynebacterium kalidii LD5P10.</title>
        <authorList>
            <person name="Sun J.Q."/>
        </authorList>
    </citation>
    <scope>NUCLEOTIDE SEQUENCE</scope>
    <source>
        <strain evidence="1">LD5P10</strain>
    </source>
</reference>
<dbReference type="AlphaFoldDB" id="A0A9X1WHQ1"/>
<sequence>MSSPTNTSPVTGARGHRFFLTAFLKSWGHSDPMPAGVNDWDTPLSEDHPVPVVLLHGTWMNAYGTWSMIAPELISRGYRVFALNYGSTDESFLGRRTCCFANGGLLDSSVEIAAFIDTVLERTGARQVDVIGHSQGGAQARLLATGHDGRFAGDSPKIRNVIELAGSGHGTTMMGLGTMAAWLREKLRGKVDVSAVLRAVLGQCAEDQIVGSDVVQQINRHGDTVPGVTFTMISTRYDEVVTPWRTQFLDPGDGATVHNHCVQSDGNAGDWSDHLSVCYSPRTLDLVLERLSDSDTGASGAYRAATPHVVARVLPALGQIGKRGR</sequence>
<dbReference type="RefSeq" id="WP_244803546.1">
    <property type="nucleotide sequence ID" value="NZ_JALIEA010000011.1"/>
</dbReference>
<dbReference type="Proteomes" id="UP001139207">
    <property type="component" value="Unassembled WGS sequence"/>
</dbReference>
<dbReference type="Gene3D" id="3.40.50.1820">
    <property type="entry name" value="alpha/beta hydrolase"/>
    <property type="match status" value="1"/>
</dbReference>
<dbReference type="PANTHER" id="PTHR32015">
    <property type="entry name" value="FASTING INDUCED LIPASE"/>
    <property type="match status" value="1"/>
</dbReference>
<gene>
    <name evidence="1" type="ORF">MUN33_03585</name>
</gene>
<dbReference type="GO" id="GO:0016298">
    <property type="term" value="F:lipase activity"/>
    <property type="evidence" value="ECO:0007669"/>
    <property type="project" value="TreeGrafter"/>
</dbReference>
<dbReference type="PANTHER" id="PTHR32015:SF1">
    <property type="entry name" value="LIPASE"/>
    <property type="match status" value="1"/>
</dbReference>
<comment type="caution">
    <text evidence="1">The sequence shown here is derived from an EMBL/GenBank/DDBJ whole genome shotgun (WGS) entry which is preliminary data.</text>
</comment>